<sequence length="133" mass="14453">MSFIPVISGIAISLFWGLSWAPDQFPDAESDYHKGVKNIGTIIAITGFPLGLYYLPAMLFAYMFQMFAINLGYLSPLTFLSVLALPLFTLGAIWITKGQSKPDGPEFEKGIKFAILGIFLSMLLVVLGQAIGG</sequence>
<name>A0A0F9F3L0_9ZZZZ</name>
<organism evidence="2">
    <name type="scientific">marine sediment metagenome</name>
    <dbReference type="NCBI Taxonomy" id="412755"/>
    <lineage>
        <taxon>unclassified sequences</taxon>
        <taxon>metagenomes</taxon>
        <taxon>ecological metagenomes</taxon>
    </lineage>
</organism>
<reference evidence="2" key="1">
    <citation type="journal article" date="2015" name="Nature">
        <title>Complex archaea that bridge the gap between prokaryotes and eukaryotes.</title>
        <authorList>
            <person name="Spang A."/>
            <person name="Saw J.H."/>
            <person name="Jorgensen S.L."/>
            <person name="Zaremba-Niedzwiedzka K."/>
            <person name="Martijn J."/>
            <person name="Lind A.E."/>
            <person name="van Eijk R."/>
            <person name="Schleper C."/>
            <person name="Guy L."/>
            <person name="Ettema T.J."/>
        </authorList>
    </citation>
    <scope>NUCLEOTIDE SEQUENCE</scope>
</reference>
<keyword evidence="1" id="KW-0472">Membrane</keyword>
<feature type="transmembrane region" description="Helical" evidence="1">
    <location>
        <begin position="71"/>
        <end position="93"/>
    </location>
</feature>
<dbReference type="EMBL" id="LAZR01022732">
    <property type="protein sequence ID" value="KKL80848.1"/>
    <property type="molecule type" value="Genomic_DNA"/>
</dbReference>
<comment type="caution">
    <text evidence="2">The sequence shown here is derived from an EMBL/GenBank/DDBJ whole genome shotgun (WGS) entry which is preliminary data.</text>
</comment>
<feature type="transmembrane region" description="Helical" evidence="1">
    <location>
        <begin position="6"/>
        <end position="22"/>
    </location>
</feature>
<feature type="transmembrane region" description="Helical" evidence="1">
    <location>
        <begin position="42"/>
        <end position="65"/>
    </location>
</feature>
<accession>A0A0F9F3L0</accession>
<protein>
    <submittedName>
        <fullName evidence="2">Uncharacterized protein</fullName>
    </submittedName>
</protein>
<feature type="transmembrane region" description="Helical" evidence="1">
    <location>
        <begin position="113"/>
        <end position="132"/>
    </location>
</feature>
<proteinExistence type="predicted"/>
<keyword evidence="1" id="KW-1133">Transmembrane helix</keyword>
<evidence type="ECO:0000313" key="2">
    <source>
        <dbReference type="EMBL" id="KKL80848.1"/>
    </source>
</evidence>
<gene>
    <name evidence="2" type="ORF">LCGC14_2000640</name>
</gene>
<evidence type="ECO:0000256" key="1">
    <source>
        <dbReference type="SAM" id="Phobius"/>
    </source>
</evidence>
<dbReference type="AlphaFoldDB" id="A0A0F9F3L0"/>
<keyword evidence="1" id="KW-0812">Transmembrane</keyword>